<dbReference type="STRING" id="29655.A0A0K9PKY7"/>
<feature type="transmembrane region" description="Helical" evidence="10">
    <location>
        <begin position="6"/>
        <end position="27"/>
    </location>
</feature>
<gene>
    <name evidence="11" type="ORF">ZOSMA_226G00220</name>
</gene>
<dbReference type="FunFam" id="1.10.630.10:FF:000043">
    <property type="entry name" value="Cytochrome P450 99A2"/>
    <property type="match status" value="1"/>
</dbReference>
<dbReference type="GO" id="GO:0020037">
    <property type="term" value="F:heme binding"/>
    <property type="evidence" value="ECO:0007669"/>
    <property type="project" value="InterPro"/>
</dbReference>
<keyword evidence="10" id="KW-0812">Transmembrane</keyword>
<evidence type="ECO:0000256" key="8">
    <source>
        <dbReference type="PIRSR" id="PIRSR602401-1"/>
    </source>
</evidence>
<evidence type="ECO:0000256" key="1">
    <source>
        <dbReference type="ARBA" id="ARBA00001971"/>
    </source>
</evidence>
<keyword evidence="4 8" id="KW-0479">Metal-binding</keyword>
<dbReference type="GO" id="GO:0016491">
    <property type="term" value="F:oxidoreductase activity"/>
    <property type="evidence" value="ECO:0000318"/>
    <property type="project" value="GO_Central"/>
</dbReference>
<dbReference type="InterPro" id="IPR036396">
    <property type="entry name" value="Cyt_P450_sf"/>
</dbReference>
<dbReference type="InterPro" id="IPR001128">
    <property type="entry name" value="Cyt_P450"/>
</dbReference>
<proteinExistence type="inferred from homology"/>
<dbReference type="PRINTS" id="PR00463">
    <property type="entry name" value="EP450I"/>
</dbReference>
<keyword evidence="10" id="KW-0472">Membrane</keyword>
<comment type="cofactor">
    <cofactor evidence="1 8">
        <name>heme</name>
        <dbReference type="ChEBI" id="CHEBI:30413"/>
    </cofactor>
</comment>
<dbReference type="PROSITE" id="PS00086">
    <property type="entry name" value="CYTOCHROME_P450"/>
    <property type="match status" value="1"/>
</dbReference>
<dbReference type="CDD" id="cd11072">
    <property type="entry name" value="CYP71-like"/>
    <property type="match status" value="1"/>
</dbReference>
<dbReference type="OMA" id="INEWANE"/>
<dbReference type="EMBL" id="LFYR01000804">
    <property type="protein sequence ID" value="KMZ68920.1"/>
    <property type="molecule type" value="Genomic_DNA"/>
</dbReference>
<dbReference type="InterPro" id="IPR017972">
    <property type="entry name" value="Cyt_P450_CS"/>
</dbReference>
<keyword evidence="10" id="KW-1133">Transmembrane helix</keyword>
<dbReference type="PANTHER" id="PTHR47955:SF19">
    <property type="entry name" value="CYTOCHROME P450 71A9-LIKE ISOFORM X1"/>
    <property type="match status" value="1"/>
</dbReference>
<evidence type="ECO:0000256" key="10">
    <source>
        <dbReference type="SAM" id="Phobius"/>
    </source>
</evidence>
<dbReference type="SUPFAM" id="SSF48264">
    <property type="entry name" value="Cytochrome P450"/>
    <property type="match status" value="1"/>
</dbReference>
<feature type="binding site" description="axial binding residue" evidence="8">
    <location>
        <position position="453"/>
    </location>
    <ligand>
        <name>heme</name>
        <dbReference type="ChEBI" id="CHEBI:30413"/>
    </ligand>
    <ligandPart>
        <name>Fe</name>
        <dbReference type="ChEBI" id="CHEBI:18248"/>
    </ligandPart>
</feature>
<evidence type="ECO:0000256" key="4">
    <source>
        <dbReference type="ARBA" id="ARBA00022723"/>
    </source>
</evidence>
<dbReference type="Proteomes" id="UP000036987">
    <property type="component" value="Unassembled WGS sequence"/>
</dbReference>
<comment type="similarity">
    <text evidence="2 9">Belongs to the cytochrome P450 family.</text>
</comment>
<evidence type="ECO:0000256" key="7">
    <source>
        <dbReference type="ARBA" id="ARBA00023033"/>
    </source>
</evidence>
<reference evidence="12" key="1">
    <citation type="journal article" date="2016" name="Nature">
        <title>The genome of the seagrass Zostera marina reveals angiosperm adaptation to the sea.</title>
        <authorList>
            <person name="Olsen J.L."/>
            <person name="Rouze P."/>
            <person name="Verhelst B."/>
            <person name="Lin Y.-C."/>
            <person name="Bayer T."/>
            <person name="Collen J."/>
            <person name="Dattolo E."/>
            <person name="De Paoli E."/>
            <person name="Dittami S."/>
            <person name="Maumus F."/>
            <person name="Michel G."/>
            <person name="Kersting A."/>
            <person name="Lauritano C."/>
            <person name="Lohaus R."/>
            <person name="Toepel M."/>
            <person name="Tonon T."/>
            <person name="Vanneste K."/>
            <person name="Amirebrahimi M."/>
            <person name="Brakel J."/>
            <person name="Bostroem C."/>
            <person name="Chovatia M."/>
            <person name="Grimwood J."/>
            <person name="Jenkins J.W."/>
            <person name="Jueterbock A."/>
            <person name="Mraz A."/>
            <person name="Stam W.T."/>
            <person name="Tice H."/>
            <person name="Bornberg-Bauer E."/>
            <person name="Green P.J."/>
            <person name="Pearson G.A."/>
            <person name="Procaccini G."/>
            <person name="Duarte C.M."/>
            <person name="Schmutz J."/>
            <person name="Reusch T.B.H."/>
            <person name="Van de Peer Y."/>
        </authorList>
    </citation>
    <scope>NUCLEOTIDE SEQUENCE [LARGE SCALE GENOMIC DNA]</scope>
    <source>
        <strain evidence="12">cv. Finnish</strain>
    </source>
</reference>
<keyword evidence="3 8" id="KW-0349">Heme</keyword>
<evidence type="ECO:0000256" key="9">
    <source>
        <dbReference type="RuleBase" id="RU000461"/>
    </source>
</evidence>
<protein>
    <submittedName>
        <fullName evidence="11">Premnaspirodiene oxygenase</fullName>
    </submittedName>
</protein>
<dbReference type="GO" id="GO:0004497">
    <property type="term" value="F:monooxygenase activity"/>
    <property type="evidence" value="ECO:0007669"/>
    <property type="project" value="UniProtKB-KW"/>
</dbReference>
<dbReference type="PANTHER" id="PTHR47955">
    <property type="entry name" value="CYTOCHROME P450 FAMILY 71 PROTEIN"/>
    <property type="match status" value="1"/>
</dbReference>
<evidence type="ECO:0000256" key="3">
    <source>
        <dbReference type="ARBA" id="ARBA00022617"/>
    </source>
</evidence>
<accession>A0A0K9PKY7</accession>
<dbReference type="Gene3D" id="1.10.630.10">
    <property type="entry name" value="Cytochrome P450"/>
    <property type="match status" value="1"/>
</dbReference>
<dbReference type="AlphaFoldDB" id="A0A0K9PKY7"/>
<evidence type="ECO:0000313" key="12">
    <source>
        <dbReference type="Proteomes" id="UP000036987"/>
    </source>
</evidence>
<dbReference type="InterPro" id="IPR002401">
    <property type="entry name" value="Cyt_P450_E_grp-I"/>
</dbReference>
<dbReference type="PRINTS" id="PR00385">
    <property type="entry name" value="P450"/>
</dbReference>
<organism evidence="11 12">
    <name type="scientific">Zostera marina</name>
    <name type="common">Eelgrass</name>
    <dbReference type="NCBI Taxonomy" id="29655"/>
    <lineage>
        <taxon>Eukaryota</taxon>
        <taxon>Viridiplantae</taxon>
        <taxon>Streptophyta</taxon>
        <taxon>Embryophyta</taxon>
        <taxon>Tracheophyta</taxon>
        <taxon>Spermatophyta</taxon>
        <taxon>Magnoliopsida</taxon>
        <taxon>Liliopsida</taxon>
        <taxon>Zosteraceae</taxon>
        <taxon>Zostera</taxon>
    </lineage>
</organism>
<keyword evidence="6 8" id="KW-0408">Iron</keyword>
<evidence type="ECO:0000313" key="11">
    <source>
        <dbReference type="EMBL" id="KMZ68920.1"/>
    </source>
</evidence>
<keyword evidence="12" id="KW-1185">Reference proteome</keyword>
<evidence type="ECO:0000256" key="6">
    <source>
        <dbReference type="ARBA" id="ARBA00023004"/>
    </source>
</evidence>
<evidence type="ECO:0000256" key="5">
    <source>
        <dbReference type="ARBA" id="ARBA00023002"/>
    </source>
</evidence>
<sequence length="513" mass="58899">MEFQFALLSLIISLFLLSVVLLVLINLKNSRRLPPGPTKLPIIGNLHNVLISGDNHIPRVFRDLAKRYGSFMHLKMGEISQIVVSSSDVAEEFLKTHDVNFAYRSGIFASKILTYDNSDIVFAPYGEYWRQMRKIVILELLSARKVKYFNRLRREEVCKMIDILTKAATTGTPVNLTQMFLILNNNIVIRSGFGTNLKHQKEFLIFMKEQVDLLVGFNISNYFPTLEKFLVWLTGLRKRTEKTRKNLEDILNTVIDEHHQKSKNYNNSAMTDKEGNNYLDILLNLQKKNDFGFEFTISNVKAIILDMFIAGTETTSTTLEWVISELVKNPEIMKKVTYEVRKTFKIIGTEADDYDNSFSKEMSYMQNVIKETLRLHPPAPLLVPHECKEKCQINGYDIDKKTSIIVNAWAIGRDPNKWEDSEVFKPERFMGNPIDFKGSHFDLIPFGSGKRICPGITFALANVELFLATILYHFNWKMPNGVPGEELDMTECVKGTLCRKHPLILVPVFSTTT</sequence>
<name>A0A0K9PKY7_ZOSMR</name>
<keyword evidence="7 9" id="KW-0503">Monooxygenase</keyword>
<dbReference type="GO" id="GO:0005506">
    <property type="term" value="F:iron ion binding"/>
    <property type="evidence" value="ECO:0007669"/>
    <property type="project" value="InterPro"/>
</dbReference>
<dbReference type="GO" id="GO:0016705">
    <property type="term" value="F:oxidoreductase activity, acting on paired donors, with incorporation or reduction of molecular oxygen"/>
    <property type="evidence" value="ECO:0007669"/>
    <property type="project" value="InterPro"/>
</dbReference>
<dbReference type="Pfam" id="PF00067">
    <property type="entry name" value="p450"/>
    <property type="match status" value="1"/>
</dbReference>
<keyword evidence="5 9" id="KW-0560">Oxidoreductase</keyword>
<dbReference type="OrthoDB" id="765152at2759"/>
<comment type="caution">
    <text evidence="11">The sequence shown here is derived from an EMBL/GenBank/DDBJ whole genome shotgun (WGS) entry which is preliminary data.</text>
</comment>
<evidence type="ECO:0000256" key="2">
    <source>
        <dbReference type="ARBA" id="ARBA00010617"/>
    </source>
</evidence>